<evidence type="ECO:0000313" key="4">
    <source>
        <dbReference type="Proteomes" id="UP001549921"/>
    </source>
</evidence>
<keyword evidence="1" id="KW-0430">Lectin</keyword>
<gene>
    <name evidence="3" type="ORF">ABMA28_014648</name>
</gene>
<organism evidence="3 4">
    <name type="scientific">Loxostege sticticalis</name>
    <name type="common">Beet webworm moth</name>
    <dbReference type="NCBI Taxonomy" id="481309"/>
    <lineage>
        <taxon>Eukaryota</taxon>
        <taxon>Metazoa</taxon>
        <taxon>Ecdysozoa</taxon>
        <taxon>Arthropoda</taxon>
        <taxon>Hexapoda</taxon>
        <taxon>Insecta</taxon>
        <taxon>Pterygota</taxon>
        <taxon>Neoptera</taxon>
        <taxon>Endopterygota</taxon>
        <taxon>Lepidoptera</taxon>
        <taxon>Glossata</taxon>
        <taxon>Ditrysia</taxon>
        <taxon>Pyraloidea</taxon>
        <taxon>Crambidae</taxon>
        <taxon>Pyraustinae</taxon>
        <taxon>Loxostege</taxon>
    </lineage>
</organism>
<dbReference type="EMBL" id="JBEDNZ010000006">
    <property type="protein sequence ID" value="KAL0840843.1"/>
    <property type="molecule type" value="Genomic_DNA"/>
</dbReference>
<protein>
    <recommendedName>
        <fullName evidence="2">C-type lectin domain-containing protein</fullName>
    </recommendedName>
</protein>
<comment type="caution">
    <text evidence="3">The sequence shown here is derived from an EMBL/GenBank/DDBJ whole genome shotgun (WGS) entry which is preliminary data.</text>
</comment>
<dbReference type="InterPro" id="IPR001304">
    <property type="entry name" value="C-type_lectin-like"/>
</dbReference>
<dbReference type="PANTHER" id="PTHR22799:SF6">
    <property type="entry name" value="C-TYPE LECTIN DOMAIN FAMILY 4 MEMBER M-LIKE"/>
    <property type="match status" value="1"/>
</dbReference>
<evidence type="ECO:0000259" key="2">
    <source>
        <dbReference type="PROSITE" id="PS50041"/>
    </source>
</evidence>
<evidence type="ECO:0000256" key="1">
    <source>
        <dbReference type="ARBA" id="ARBA00022734"/>
    </source>
</evidence>
<dbReference type="SUPFAM" id="SSF56436">
    <property type="entry name" value="C-type lectin-like"/>
    <property type="match status" value="2"/>
</dbReference>
<dbReference type="SMART" id="SM00034">
    <property type="entry name" value="CLECT"/>
    <property type="match status" value="2"/>
</dbReference>
<feature type="domain" description="C-type lectin" evidence="2">
    <location>
        <begin position="194"/>
        <end position="311"/>
    </location>
</feature>
<sequence>MKFVIEIVQLFIYLHLGVNNSLLVSRNFICFEGSVAYNLTGNQFPMRTDYKYDEQAAGWVKWHSVPATWGEARLRCYYEGAVLASPINENLAKVMNRMQEENQHGNGIFTGIHSTFSKGDFTSIEGVPLHELFLKQISYNGLSTENCVIMYRPGNVYGVGCSNEYSYICYKMAPKDLQITMCGTDDQEYEYSPTTGSCYKFHRIGRTWSRAFMTCSAEGGHLAIINSDLEAQVIRDIFSKYPENTIMASYTHTASVGFQDWGQRGLWWTIHGQDLSQAGYDKWEEGSPDDKKTQFCGSVNRSGKLNAIWCDGEQNTFPAICEISPVQKLPVD</sequence>
<accession>A0ABD0TBS2</accession>
<dbReference type="CDD" id="cd00037">
    <property type="entry name" value="CLECT"/>
    <property type="match status" value="2"/>
</dbReference>
<dbReference type="Gene3D" id="3.10.100.10">
    <property type="entry name" value="Mannose-Binding Protein A, subunit A"/>
    <property type="match status" value="2"/>
</dbReference>
<dbReference type="Proteomes" id="UP001549921">
    <property type="component" value="Unassembled WGS sequence"/>
</dbReference>
<evidence type="ECO:0000313" key="3">
    <source>
        <dbReference type="EMBL" id="KAL0840843.1"/>
    </source>
</evidence>
<name>A0ABD0TBS2_LOXSC</name>
<dbReference type="InterPro" id="IPR016186">
    <property type="entry name" value="C-type_lectin-like/link_sf"/>
</dbReference>
<dbReference type="GO" id="GO:0030246">
    <property type="term" value="F:carbohydrate binding"/>
    <property type="evidence" value="ECO:0007669"/>
    <property type="project" value="UniProtKB-KW"/>
</dbReference>
<reference evidence="3 4" key="1">
    <citation type="submission" date="2024-06" db="EMBL/GenBank/DDBJ databases">
        <title>A chromosome-level genome assembly of beet webworm, Loxostege sticticalis.</title>
        <authorList>
            <person name="Zhang Y."/>
        </authorList>
    </citation>
    <scope>NUCLEOTIDE SEQUENCE [LARGE SCALE GENOMIC DNA]</scope>
    <source>
        <strain evidence="3">AQ028</strain>
        <tissue evidence="3">Male pupae</tissue>
    </source>
</reference>
<dbReference type="AlphaFoldDB" id="A0ABD0TBS2"/>
<dbReference type="InterPro" id="IPR016187">
    <property type="entry name" value="CTDL_fold"/>
</dbReference>
<proteinExistence type="predicted"/>
<dbReference type="PROSITE" id="PS50041">
    <property type="entry name" value="C_TYPE_LECTIN_2"/>
    <property type="match status" value="1"/>
</dbReference>
<dbReference type="InterPro" id="IPR051663">
    <property type="entry name" value="CLec_Tetranectin-domain"/>
</dbReference>
<dbReference type="Pfam" id="PF00059">
    <property type="entry name" value="Lectin_C"/>
    <property type="match status" value="2"/>
</dbReference>
<dbReference type="PANTHER" id="PTHR22799">
    <property type="entry name" value="TETRANECTIN-RELATED"/>
    <property type="match status" value="1"/>
</dbReference>